<feature type="signal peptide" evidence="5">
    <location>
        <begin position="1"/>
        <end position="23"/>
    </location>
</feature>
<evidence type="ECO:0000256" key="1">
    <source>
        <dbReference type="ARBA" id="ARBA00022679"/>
    </source>
</evidence>
<reference evidence="8" key="1">
    <citation type="journal article" date="2019" name="Int. J. Syst. Evol. Microbiol.">
        <title>The Global Catalogue of Microorganisms (GCM) 10K type strain sequencing project: providing services to taxonomists for standard genome sequencing and annotation.</title>
        <authorList>
            <consortium name="The Broad Institute Genomics Platform"/>
            <consortium name="The Broad Institute Genome Sequencing Center for Infectious Disease"/>
            <person name="Wu L."/>
            <person name="Ma J."/>
        </authorList>
    </citation>
    <scope>NUCLEOTIDE SEQUENCE [LARGE SCALE GENOMIC DNA]</scope>
    <source>
        <strain evidence="8">CGMCC 4.7106</strain>
    </source>
</reference>
<feature type="chain" id="PRO_5046440703" evidence="5">
    <location>
        <begin position="24"/>
        <end position="729"/>
    </location>
</feature>
<evidence type="ECO:0000313" key="8">
    <source>
        <dbReference type="Proteomes" id="UP001597375"/>
    </source>
</evidence>
<evidence type="ECO:0000313" key="7">
    <source>
        <dbReference type="EMBL" id="MFD2255463.1"/>
    </source>
</evidence>
<keyword evidence="8" id="KW-1185">Reference proteome</keyword>
<feature type="domain" description="Histidine kinase/HSP90-like ATPase" evidence="6">
    <location>
        <begin position="629"/>
        <end position="723"/>
    </location>
</feature>
<keyword evidence="4" id="KW-1133">Transmembrane helix</keyword>
<dbReference type="Gene3D" id="3.30.565.10">
    <property type="entry name" value="Histidine kinase-like ATPase, C-terminal domain"/>
    <property type="match status" value="1"/>
</dbReference>
<name>A0ABW5D379_9BACT</name>
<keyword evidence="3" id="KW-0902">Two-component regulatory system</keyword>
<keyword evidence="5" id="KW-0732">Signal</keyword>
<dbReference type="Proteomes" id="UP001597375">
    <property type="component" value="Unassembled WGS sequence"/>
</dbReference>
<keyword evidence="4" id="KW-0812">Transmembrane</keyword>
<dbReference type="GO" id="GO:0016301">
    <property type="term" value="F:kinase activity"/>
    <property type="evidence" value="ECO:0007669"/>
    <property type="project" value="UniProtKB-KW"/>
</dbReference>
<dbReference type="Pfam" id="PF07730">
    <property type="entry name" value="HisKA_3"/>
    <property type="match status" value="1"/>
</dbReference>
<dbReference type="SMART" id="SM00387">
    <property type="entry name" value="HATPase_c"/>
    <property type="match status" value="1"/>
</dbReference>
<dbReference type="InterPro" id="IPR036890">
    <property type="entry name" value="HATPase_C_sf"/>
</dbReference>
<dbReference type="InterPro" id="IPR050482">
    <property type="entry name" value="Sensor_HK_TwoCompSys"/>
</dbReference>
<dbReference type="InterPro" id="IPR011712">
    <property type="entry name" value="Sig_transdc_His_kin_sub3_dim/P"/>
</dbReference>
<keyword evidence="4" id="KW-0472">Membrane</keyword>
<evidence type="ECO:0000256" key="2">
    <source>
        <dbReference type="ARBA" id="ARBA00022777"/>
    </source>
</evidence>
<dbReference type="SUPFAM" id="SSF55874">
    <property type="entry name" value="ATPase domain of HSP90 chaperone/DNA topoisomerase II/histidine kinase"/>
    <property type="match status" value="1"/>
</dbReference>
<dbReference type="EMBL" id="JBHUIT010000002">
    <property type="protein sequence ID" value="MFD2255463.1"/>
    <property type="molecule type" value="Genomic_DNA"/>
</dbReference>
<dbReference type="Pfam" id="PF02518">
    <property type="entry name" value="HATPase_c"/>
    <property type="match status" value="1"/>
</dbReference>
<protein>
    <submittedName>
        <fullName evidence="7">Sensor histidine kinase</fullName>
    </submittedName>
</protein>
<dbReference type="InterPro" id="IPR003594">
    <property type="entry name" value="HATPase_dom"/>
</dbReference>
<dbReference type="CDD" id="cd16917">
    <property type="entry name" value="HATPase_UhpB-NarQ-NarX-like"/>
    <property type="match status" value="1"/>
</dbReference>
<evidence type="ECO:0000256" key="3">
    <source>
        <dbReference type="ARBA" id="ARBA00023012"/>
    </source>
</evidence>
<gene>
    <name evidence="7" type="ORF">ACFSSA_02135</name>
</gene>
<keyword evidence="1" id="KW-0808">Transferase</keyword>
<feature type="transmembrane region" description="Helical" evidence="4">
    <location>
        <begin position="444"/>
        <end position="464"/>
    </location>
</feature>
<proteinExistence type="predicted"/>
<evidence type="ECO:0000259" key="6">
    <source>
        <dbReference type="SMART" id="SM00387"/>
    </source>
</evidence>
<organism evidence="7 8">
    <name type="scientific">Luteolibacter algae</name>
    <dbReference type="NCBI Taxonomy" id="454151"/>
    <lineage>
        <taxon>Bacteria</taxon>
        <taxon>Pseudomonadati</taxon>
        <taxon>Verrucomicrobiota</taxon>
        <taxon>Verrucomicrobiia</taxon>
        <taxon>Verrucomicrobiales</taxon>
        <taxon>Verrucomicrobiaceae</taxon>
        <taxon>Luteolibacter</taxon>
    </lineage>
</organism>
<accession>A0ABW5D379</accession>
<keyword evidence="2 7" id="KW-0418">Kinase</keyword>
<dbReference type="RefSeq" id="WP_386818122.1">
    <property type="nucleotide sequence ID" value="NZ_JBHUIT010000002.1"/>
</dbReference>
<sequence>MNHPVPKCLALIGVCLLGTMALAQEACDSILEIRQLGRKEAAKSHPVDLTAQVLRLSTRGGGFFAHDGESGIYVRGLARSKSQIDPVPGDIVHIRGITSASDFSPSIQGSQFEITGHATLPKPTQLSASEYHLPALDCSWVSIRGAIVSITPVRSHNAIMLELKKNEILAQVQVPYSHDAMALLAELALNRVSITAVAGTVFNDRGQATDRIFFANSPADFEILRRNTPSPTSQVVPISALMTYGFEPRTPVKTRGTITHINGQDIYLVDEGATLMATIPSNSKITIGDVVELDGFVWSQPIGPAFLAQALRVTGSSPPPYPIHFNPAEPISSSLHGALVELDAKLLETIDNIDFRETDATSQGFRTLLCQSGDKLFKAQFSPSNFTAPPPAPGSILRLTGICKLFRNQEIPWQMSIDSFEIDLLAEGGVSVVRPSPWWTTNRLLWGLALTFGLLALVFGWGILLRRTVDRQTRVIAAKIERESTLEERQRIAREFHDSLEQGLAGMAIQLRSCMKLMNRHAERAMNSLRHSLSLSNPADRALRSHLETRREAMQQEQAKTLGSLTILQNMLSYCSLEARSSILDLRGGLLESMDLTTALRATLEPLFNDSGITLRIASQGSPPRLQRRIENHLFRIAKEAATNSLRHARPEHVAIRFSIRSHRLELEISDDGCGFDPKMAEPVGHFGLQGMKERAQKIGATLEIDSSSTEGTRVRLNLDMKPEDLLHL</sequence>
<evidence type="ECO:0000256" key="5">
    <source>
        <dbReference type="SAM" id="SignalP"/>
    </source>
</evidence>
<dbReference type="Gene3D" id="1.20.5.1930">
    <property type="match status" value="1"/>
</dbReference>
<evidence type="ECO:0000256" key="4">
    <source>
        <dbReference type="SAM" id="Phobius"/>
    </source>
</evidence>
<comment type="caution">
    <text evidence="7">The sequence shown here is derived from an EMBL/GenBank/DDBJ whole genome shotgun (WGS) entry which is preliminary data.</text>
</comment>
<dbReference type="PANTHER" id="PTHR24421">
    <property type="entry name" value="NITRATE/NITRITE SENSOR PROTEIN NARX-RELATED"/>
    <property type="match status" value="1"/>
</dbReference>